<organism evidence="1 2">
    <name type="scientific">Cymbomonas tetramitiformis</name>
    <dbReference type="NCBI Taxonomy" id="36881"/>
    <lineage>
        <taxon>Eukaryota</taxon>
        <taxon>Viridiplantae</taxon>
        <taxon>Chlorophyta</taxon>
        <taxon>Pyramimonadophyceae</taxon>
        <taxon>Pyramimonadales</taxon>
        <taxon>Pyramimonadaceae</taxon>
        <taxon>Cymbomonas</taxon>
    </lineage>
</organism>
<accession>A0AAE0F8T8</accession>
<reference evidence="1 2" key="1">
    <citation type="journal article" date="2015" name="Genome Biol. Evol.">
        <title>Comparative Genomics of a Bacterivorous Green Alga Reveals Evolutionary Causalities and Consequences of Phago-Mixotrophic Mode of Nutrition.</title>
        <authorList>
            <person name="Burns J.A."/>
            <person name="Paasch A."/>
            <person name="Narechania A."/>
            <person name="Kim E."/>
        </authorList>
    </citation>
    <scope>NUCLEOTIDE SEQUENCE [LARGE SCALE GENOMIC DNA]</scope>
    <source>
        <strain evidence="1 2">PLY_AMNH</strain>
    </source>
</reference>
<dbReference type="AlphaFoldDB" id="A0AAE0F8T8"/>
<proteinExistence type="predicted"/>
<evidence type="ECO:0000313" key="1">
    <source>
        <dbReference type="EMBL" id="KAK3255189.1"/>
    </source>
</evidence>
<keyword evidence="2" id="KW-1185">Reference proteome</keyword>
<comment type="caution">
    <text evidence="1">The sequence shown here is derived from an EMBL/GenBank/DDBJ whole genome shotgun (WGS) entry which is preliminary data.</text>
</comment>
<sequence>MIIEAIGSDDIDMVHHLTRRGFACSEKELQTLEIPSERMLDYVCEHVLQDDERRYACRINYHVGRGDDAQLRTLHQRIVDSGRDMSIFEAASCRILQTSAMYGHVHILRWLITETEYDIENDARGASEAMRIARDRSHTTFADDLEEIAPTSVCLDACTT</sequence>
<name>A0AAE0F8T8_9CHLO</name>
<evidence type="ECO:0000313" key="2">
    <source>
        <dbReference type="Proteomes" id="UP001190700"/>
    </source>
</evidence>
<gene>
    <name evidence="1" type="ORF">CYMTET_35662</name>
</gene>
<protein>
    <submittedName>
        <fullName evidence="1">Uncharacterized protein</fullName>
    </submittedName>
</protein>
<dbReference type="EMBL" id="LGRX02022860">
    <property type="protein sequence ID" value="KAK3255189.1"/>
    <property type="molecule type" value="Genomic_DNA"/>
</dbReference>
<dbReference type="Proteomes" id="UP001190700">
    <property type="component" value="Unassembled WGS sequence"/>
</dbReference>